<evidence type="ECO:0000313" key="5">
    <source>
        <dbReference type="EMBL" id="QSI75131.1"/>
    </source>
</evidence>
<dbReference type="PIRSF" id="PIRSF002094">
    <property type="entry name" value="OMP26_Skp"/>
    <property type="match status" value="1"/>
</dbReference>
<organism evidence="5 6">
    <name type="scientific">Niveibacterium microcysteis</name>
    <dbReference type="NCBI Taxonomy" id="2811415"/>
    <lineage>
        <taxon>Bacteria</taxon>
        <taxon>Pseudomonadati</taxon>
        <taxon>Pseudomonadota</taxon>
        <taxon>Betaproteobacteria</taxon>
        <taxon>Rhodocyclales</taxon>
        <taxon>Rhodocyclaceae</taxon>
        <taxon>Niveibacterium</taxon>
    </lineage>
</organism>
<dbReference type="EMBL" id="CP071060">
    <property type="protein sequence ID" value="QSI75131.1"/>
    <property type="molecule type" value="Genomic_DNA"/>
</dbReference>
<sequence length="171" mass="19662">MLKETVVRKTRAVLAVAVALGLSASAMAQSKIGFVNSDRVLRESAPAVVAQKKLEKEFEKRDQDLQKLTKQLQGMQENLEKNAVTMSESDRKTKEREFADLNREFQRRQREFREDLNQRRNEELASVLERANRTIREIADAEKYDAILQDAIYISPRVDLTDKVIKALNAK</sequence>
<evidence type="ECO:0000313" key="6">
    <source>
        <dbReference type="Proteomes" id="UP000663570"/>
    </source>
</evidence>
<reference evidence="5 6" key="1">
    <citation type="submission" date="2021-02" db="EMBL/GenBank/DDBJ databases">
        <title>Niveibacterium changnyeongensis HC41.</title>
        <authorList>
            <person name="Kang M."/>
        </authorList>
    </citation>
    <scope>NUCLEOTIDE SEQUENCE [LARGE SCALE GENOMIC DNA]</scope>
    <source>
        <strain evidence="5 6">HC41</strain>
    </source>
</reference>
<dbReference type="InterPro" id="IPR024930">
    <property type="entry name" value="Skp_dom_sf"/>
</dbReference>
<dbReference type="SUPFAM" id="SSF111384">
    <property type="entry name" value="OmpH-like"/>
    <property type="match status" value="1"/>
</dbReference>
<dbReference type="SMART" id="SM00935">
    <property type="entry name" value="OmpH"/>
    <property type="match status" value="1"/>
</dbReference>
<feature type="signal peptide" evidence="4">
    <location>
        <begin position="1"/>
        <end position="28"/>
    </location>
</feature>
<accession>A0ABX7M140</accession>
<keyword evidence="1 4" id="KW-0732">Signal</keyword>
<comment type="similarity">
    <text evidence="2">Belongs to the skp family.</text>
</comment>
<feature type="chain" id="PRO_5045423392" evidence="4">
    <location>
        <begin position="29"/>
        <end position="171"/>
    </location>
</feature>
<keyword evidence="6" id="KW-1185">Reference proteome</keyword>
<feature type="coiled-coil region" evidence="3">
    <location>
        <begin position="51"/>
        <end position="141"/>
    </location>
</feature>
<keyword evidence="3" id="KW-0175">Coiled coil</keyword>
<dbReference type="PANTHER" id="PTHR35089">
    <property type="entry name" value="CHAPERONE PROTEIN SKP"/>
    <property type="match status" value="1"/>
</dbReference>
<dbReference type="Gene3D" id="3.30.910.20">
    <property type="entry name" value="Skp domain"/>
    <property type="match status" value="1"/>
</dbReference>
<dbReference type="Pfam" id="PF03938">
    <property type="entry name" value="OmpH"/>
    <property type="match status" value="1"/>
</dbReference>
<dbReference type="PANTHER" id="PTHR35089:SF1">
    <property type="entry name" value="CHAPERONE PROTEIN SKP"/>
    <property type="match status" value="1"/>
</dbReference>
<dbReference type="InterPro" id="IPR005632">
    <property type="entry name" value="Chaperone_Skp"/>
</dbReference>
<dbReference type="Proteomes" id="UP000663570">
    <property type="component" value="Chromosome"/>
</dbReference>
<evidence type="ECO:0000256" key="1">
    <source>
        <dbReference type="ARBA" id="ARBA00022729"/>
    </source>
</evidence>
<evidence type="ECO:0000256" key="2">
    <source>
        <dbReference type="PIRNR" id="PIRNR002094"/>
    </source>
</evidence>
<protein>
    <submittedName>
        <fullName evidence="5">OmpH family outer membrane protein</fullName>
    </submittedName>
</protein>
<proteinExistence type="inferred from homology"/>
<gene>
    <name evidence="5" type="ORF">JY500_11380</name>
</gene>
<name>A0ABX7M140_9RHOO</name>
<evidence type="ECO:0000256" key="4">
    <source>
        <dbReference type="SAM" id="SignalP"/>
    </source>
</evidence>
<evidence type="ECO:0000256" key="3">
    <source>
        <dbReference type="SAM" id="Coils"/>
    </source>
</evidence>